<organism evidence="3 4">
    <name type="scientific">Sphingobium yanoikuyae</name>
    <name type="common">Sphingomonas yanoikuyae</name>
    <dbReference type="NCBI Taxonomy" id="13690"/>
    <lineage>
        <taxon>Bacteria</taxon>
        <taxon>Pseudomonadati</taxon>
        <taxon>Pseudomonadota</taxon>
        <taxon>Alphaproteobacteria</taxon>
        <taxon>Sphingomonadales</taxon>
        <taxon>Sphingomonadaceae</taxon>
        <taxon>Sphingobium</taxon>
    </lineage>
</organism>
<dbReference type="AlphaFoldDB" id="A0A9X7U724"/>
<evidence type="ECO:0000259" key="2">
    <source>
        <dbReference type="SMART" id="SM00894"/>
    </source>
</evidence>
<evidence type="ECO:0000256" key="1">
    <source>
        <dbReference type="SAM" id="MobiDB-lite"/>
    </source>
</evidence>
<dbReference type="EMBL" id="CP060122">
    <property type="protein sequence ID" value="QNG44911.1"/>
    <property type="molecule type" value="Genomic_DNA"/>
</dbReference>
<dbReference type="Proteomes" id="UP000515377">
    <property type="component" value="Chromosome"/>
</dbReference>
<name>A0A9X7U724_SPHYA</name>
<dbReference type="InterPro" id="IPR008613">
    <property type="entry name" value="Excalibur_Ca-bd_domain"/>
</dbReference>
<dbReference type="RefSeq" id="WP_185704386.1">
    <property type="nucleotide sequence ID" value="NZ_DAIPVG010000010.1"/>
</dbReference>
<sequence length="122" mass="13146">MSFKKPFRADPMKPSPQYRRRRQARKQYSVGNILGAAAAIGLVGGIGSVSLTAEGRSRIAKTAHQAAVTFGWARARAPQAGDYWEGCDSARAAGTAPIYRGEPGYRTEMDGDNDGIACEPHY</sequence>
<dbReference type="SMART" id="SM00894">
    <property type="entry name" value="Excalibur"/>
    <property type="match status" value="1"/>
</dbReference>
<proteinExistence type="predicted"/>
<evidence type="ECO:0000313" key="4">
    <source>
        <dbReference type="Proteomes" id="UP000515377"/>
    </source>
</evidence>
<dbReference type="Pfam" id="PF05901">
    <property type="entry name" value="Excalibur"/>
    <property type="match status" value="1"/>
</dbReference>
<feature type="region of interest" description="Disordered" evidence="1">
    <location>
        <begin position="1"/>
        <end position="24"/>
    </location>
</feature>
<protein>
    <submittedName>
        <fullName evidence="3">Excalibur calcium-binding domain-containing protein</fullName>
    </submittedName>
</protein>
<reference evidence="3 4" key="1">
    <citation type="submission" date="2020-07" db="EMBL/GenBank/DDBJ databases">
        <title>Whole genome sequence of Sphingobium yanoikuyae A3.</title>
        <authorList>
            <person name="Han S.-S."/>
        </authorList>
    </citation>
    <scope>NUCLEOTIDE SEQUENCE [LARGE SCALE GENOMIC DNA]</scope>
    <source>
        <strain evidence="3 4">A3</strain>
    </source>
</reference>
<accession>A0A9X7U724</accession>
<feature type="domain" description="Excalibur calcium-binding" evidence="2">
    <location>
        <begin position="83"/>
        <end position="119"/>
    </location>
</feature>
<evidence type="ECO:0000313" key="3">
    <source>
        <dbReference type="EMBL" id="QNG44911.1"/>
    </source>
</evidence>
<gene>
    <name evidence="3" type="ORF">H3V42_24250</name>
</gene>